<proteinExistence type="predicted"/>
<gene>
    <name evidence="3" type="ORF">MNBD_CHLOROFLEXI01-4011</name>
</gene>
<dbReference type="InterPro" id="IPR000089">
    <property type="entry name" value="Biotin_lipoyl"/>
</dbReference>
<dbReference type="CDD" id="cd06848">
    <property type="entry name" value="GCS_H"/>
    <property type="match status" value="1"/>
</dbReference>
<dbReference type="SUPFAM" id="SSF51230">
    <property type="entry name" value="Single hybrid motif"/>
    <property type="match status" value="1"/>
</dbReference>
<feature type="region of interest" description="Disordered" evidence="1">
    <location>
        <begin position="164"/>
        <end position="183"/>
    </location>
</feature>
<organism evidence="3">
    <name type="scientific">hydrothermal vent metagenome</name>
    <dbReference type="NCBI Taxonomy" id="652676"/>
    <lineage>
        <taxon>unclassified sequences</taxon>
        <taxon>metagenomes</taxon>
        <taxon>ecological metagenomes</taxon>
    </lineage>
</organism>
<dbReference type="AlphaFoldDB" id="A0A3B0UVR8"/>
<dbReference type="Pfam" id="PF01597">
    <property type="entry name" value="GCV_H"/>
    <property type="match status" value="1"/>
</dbReference>
<protein>
    <recommendedName>
        <fullName evidence="2">Lipoyl-binding domain-containing protein</fullName>
    </recommendedName>
</protein>
<dbReference type="PROSITE" id="PS50968">
    <property type="entry name" value="BIOTINYL_LIPOYL"/>
    <property type="match status" value="1"/>
</dbReference>
<accession>A0A3B0UVR8</accession>
<dbReference type="GO" id="GO:0005737">
    <property type="term" value="C:cytoplasm"/>
    <property type="evidence" value="ECO:0007669"/>
    <property type="project" value="TreeGrafter"/>
</dbReference>
<evidence type="ECO:0000259" key="2">
    <source>
        <dbReference type="PROSITE" id="PS50968"/>
    </source>
</evidence>
<feature type="domain" description="Lipoyl-binding" evidence="2">
    <location>
        <begin position="34"/>
        <end position="116"/>
    </location>
</feature>
<dbReference type="GO" id="GO:0019464">
    <property type="term" value="P:glycine decarboxylation via glycine cleavage system"/>
    <property type="evidence" value="ECO:0007669"/>
    <property type="project" value="InterPro"/>
</dbReference>
<dbReference type="EMBL" id="UOEU01000578">
    <property type="protein sequence ID" value="VAW35245.1"/>
    <property type="molecule type" value="Genomic_DNA"/>
</dbReference>
<dbReference type="Gene3D" id="2.40.50.100">
    <property type="match status" value="1"/>
</dbReference>
<dbReference type="InterPro" id="IPR033753">
    <property type="entry name" value="GCV_H/Fam206"/>
</dbReference>
<dbReference type="GO" id="GO:0005960">
    <property type="term" value="C:glycine cleavage complex"/>
    <property type="evidence" value="ECO:0007669"/>
    <property type="project" value="InterPro"/>
</dbReference>
<dbReference type="PANTHER" id="PTHR11715:SF3">
    <property type="entry name" value="GLYCINE CLEAVAGE SYSTEM H PROTEIN-RELATED"/>
    <property type="match status" value="1"/>
</dbReference>
<evidence type="ECO:0000256" key="1">
    <source>
        <dbReference type="SAM" id="MobiDB-lite"/>
    </source>
</evidence>
<name>A0A3B0UVR8_9ZZZZ</name>
<dbReference type="GO" id="GO:0009249">
    <property type="term" value="P:protein lipoylation"/>
    <property type="evidence" value="ECO:0007669"/>
    <property type="project" value="TreeGrafter"/>
</dbReference>
<dbReference type="InterPro" id="IPR002930">
    <property type="entry name" value="GCV_H"/>
</dbReference>
<reference evidence="3" key="1">
    <citation type="submission" date="2018-06" db="EMBL/GenBank/DDBJ databases">
        <authorList>
            <person name="Zhirakovskaya E."/>
        </authorList>
    </citation>
    <scope>NUCLEOTIDE SEQUENCE</scope>
</reference>
<sequence length="183" mass="20403">MSGIKSAKTYHFPDDRHYDGERHMWAKRETAVSPVTIGIDTLGLEALGELAYISLQAVGIFVKRGESIGVLKAAKMTGDVIAPVSGILLSRNEPIMRNPGIVDDDPYDQGWLVTIEPHDWETEAAALVYGDALAAWIETEIERYRDKVKARLLHHAARPSLARSARHRQLYDGNPKRGKPFCQ</sequence>
<evidence type="ECO:0000313" key="3">
    <source>
        <dbReference type="EMBL" id="VAW35245.1"/>
    </source>
</evidence>
<dbReference type="PANTHER" id="PTHR11715">
    <property type="entry name" value="GLYCINE CLEAVAGE SYSTEM H PROTEIN"/>
    <property type="match status" value="1"/>
</dbReference>
<dbReference type="InterPro" id="IPR011053">
    <property type="entry name" value="Single_hybrid_motif"/>
</dbReference>